<reference evidence="2 3" key="1">
    <citation type="submission" date="2011-06" db="EMBL/GenBank/DDBJ databases">
        <title>The Genome Sequence of Collinsella tanakaei YIT 12063.</title>
        <authorList>
            <consortium name="The Broad Institute Genome Sequencing Platform"/>
            <person name="Earl A."/>
            <person name="Ward D."/>
            <person name="Feldgarden M."/>
            <person name="Gevers D."/>
            <person name="Morotomi M."/>
            <person name="Young S.K."/>
            <person name="Zeng Q."/>
            <person name="Gargeya S."/>
            <person name="Fitzgerald M."/>
            <person name="Haas B."/>
            <person name="Abouelleil A."/>
            <person name="Alvarado L."/>
            <person name="Arachchi H.M."/>
            <person name="Berlin A."/>
            <person name="Brown A."/>
            <person name="Chapman S.B."/>
            <person name="Chen Z."/>
            <person name="Dunbar C."/>
            <person name="Freedman E."/>
            <person name="Gearin G."/>
            <person name="Gellesch M."/>
            <person name="Goldberg J."/>
            <person name="Griggs A."/>
            <person name="Gujja S."/>
            <person name="Heiman D."/>
            <person name="Howarth C."/>
            <person name="Larson L."/>
            <person name="Lui A."/>
            <person name="MacDonald P.J.P."/>
            <person name="Mehta T."/>
            <person name="Montmayeur A."/>
            <person name="Murphy C."/>
            <person name="Neiman D."/>
            <person name="Pearson M."/>
            <person name="Priest M."/>
            <person name="Roberts A."/>
            <person name="Saif S."/>
            <person name="Shea T."/>
            <person name="Shenoy N."/>
            <person name="Sisk P."/>
            <person name="Stolte C."/>
            <person name="Sykes S."/>
            <person name="Wortman J."/>
            <person name="Nusbaum C."/>
            <person name="Birren B."/>
        </authorList>
    </citation>
    <scope>NUCLEOTIDE SEQUENCE [LARGE SCALE GENOMIC DNA]</scope>
    <source>
        <strain evidence="2 3">YIT 12063</strain>
    </source>
</reference>
<evidence type="ECO:0000256" key="1">
    <source>
        <dbReference type="SAM" id="MobiDB-lite"/>
    </source>
</evidence>
<dbReference type="AlphaFoldDB" id="G1WKL3"/>
<comment type="caution">
    <text evidence="2">The sequence shown here is derived from an EMBL/GenBank/DDBJ whole genome shotgun (WGS) entry which is preliminary data.</text>
</comment>
<evidence type="ECO:0000313" key="2">
    <source>
        <dbReference type="EMBL" id="EGX68958.1"/>
    </source>
</evidence>
<accession>G1WKL3</accession>
<name>G1WKL3_9ACTN</name>
<evidence type="ECO:0000313" key="3">
    <source>
        <dbReference type="Proteomes" id="UP000004830"/>
    </source>
</evidence>
<keyword evidence="3" id="KW-1185">Reference proteome</keyword>
<protein>
    <submittedName>
        <fullName evidence="2">Uncharacterized protein</fullName>
    </submittedName>
</protein>
<dbReference type="PATRIC" id="fig|742742.3.peg.1859"/>
<gene>
    <name evidence="2" type="ORF">HMPREF9452_01876</name>
</gene>
<feature type="compositionally biased region" description="Basic and acidic residues" evidence="1">
    <location>
        <begin position="19"/>
        <end position="31"/>
    </location>
</feature>
<organism evidence="2 3">
    <name type="scientific">Collinsella tanakaei YIT 12063</name>
    <dbReference type="NCBI Taxonomy" id="742742"/>
    <lineage>
        <taxon>Bacteria</taxon>
        <taxon>Bacillati</taxon>
        <taxon>Actinomycetota</taxon>
        <taxon>Coriobacteriia</taxon>
        <taxon>Coriobacteriales</taxon>
        <taxon>Coriobacteriaceae</taxon>
        <taxon>Collinsella</taxon>
    </lineage>
</organism>
<feature type="region of interest" description="Disordered" evidence="1">
    <location>
        <begin position="1"/>
        <end position="31"/>
    </location>
</feature>
<proteinExistence type="predicted"/>
<dbReference type="Proteomes" id="UP000004830">
    <property type="component" value="Unassembled WGS sequence"/>
</dbReference>
<dbReference type="EMBL" id="ADLS01000027">
    <property type="protein sequence ID" value="EGX68958.1"/>
    <property type="molecule type" value="Genomic_DNA"/>
</dbReference>
<dbReference type="HOGENOM" id="CLU_2394672_0_0_11"/>
<sequence length="93" mass="10173">MDLTERSKNKAAQMGAQDGNHRAEGMRSKHDGHVAQRLAAVKRGAALYGEALEQLGVEKASLRRTEFANQPYADLREAALLEKYQPGEGAYSS</sequence>
<dbReference type="STRING" id="742742.HMPREF9452_01876"/>